<feature type="coiled-coil region" evidence="2">
    <location>
        <begin position="273"/>
        <end position="332"/>
    </location>
</feature>
<evidence type="ECO:0000259" key="4">
    <source>
        <dbReference type="Pfam" id="PF15070"/>
    </source>
</evidence>
<accession>A0A484AZM4</accession>
<evidence type="ECO:0000256" key="1">
    <source>
        <dbReference type="ARBA" id="ARBA00023054"/>
    </source>
</evidence>
<evidence type="ECO:0000313" key="5">
    <source>
        <dbReference type="EMBL" id="TDG41061.1"/>
    </source>
</evidence>
<dbReference type="Pfam" id="PF15070">
    <property type="entry name" value="GOLGA2L5"/>
    <property type="match status" value="2"/>
</dbReference>
<feature type="coiled-coil region" evidence="2">
    <location>
        <begin position="591"/>
        <end position="625"/>
    </location>
</feature>
<keyword evidence="6" id="KW-1185">Reference proteome</keyword>
<protein>
    <recommendedName>
        <fullName evidence="4">Golgin subfamily A conserved domain-containing protein</fullName>
    </recommendedName>
</protein>
<sequence length="755" mass="86872">MPDDSQDVKAQKLAAARKKLKEYQQRNNNNIEENTGTKSNSSTVSIASNLSERSDCELSSSNGVGSGSGSGEAQTQQTLEQRMPEMPSAAAYFSEKTMPTLQPETEVQSIWPLNGQQSDANLQTIQVLIAEKAQLNTELTKSRHLCRERELELEELRTEHGQTMERLDQMQQHCQELQRSAGQQRNQNAELQHKLAVASAQIEDQKAHLSELEAQVQQLKTKQDELQQQHTEKCNELEMAQLRIRQLSDESNVNADNRVETLTQTQYMYEQQIRDLQQMVSQLTQDKEQAAIQYQNYVASLKERNAELTEEAADLKERERQLVEHVSGLERDIQKNLALQAQYKEAAKKEAEPVQPVQTETASSAELAALKEKIGDLEFERHEFQLKIKSQDDQLQMKEIRLAELEQELARLQTDRGDQVKLLATMESDKVAASRALSQNMDMKQQLDELQQRFVQLTNDKLELVNKLDAEEFANREMRQNYASMEQKLKANEERFKFKDEEMIRLSHENVELQRTQLMLQQQVDRLRHYEHHHEHKHGDDHHHQHEHKHGDDHHHHQHDQHDHHDHHEHHSHGDQVSTCETPLLPTADAVEKLQSRFTTLISKVADLTEEKQSLEHLVLQLQSETETIGEYIALYQTQRRMLKQREYEKAAQMRLLKAEREQLREKIDALNKLVGSLGLAVDLPAEAAVVNNQPEQQQQQQSPAENENSQQIIHKIQDIITEIKVNTEQAPSTGQAGGQAVDHLNCCLGKFEVV</sequence>
<dbReference type="GO" id="GO:0000137">
    <property type="term" value="C:Golgi cis cisterna"/>
    <property type="evidence" value="ECO:0007669"/>
    <property type="project" value="TreeGrafter"/>
</dbReference>
<comment type="caution">
    <text evidence="5">The sequence shown here is derived from an EMBL/GenBank/DDBJ whole genome shotgun (WGS) entry which is preliminary data.</text>
</comment>
<organism evidence="5 6">
    <name type="scientific">Drosophila navojoa</name>
    <name type="common">Fruit fly</name>
    <dbReference type="NCBI Taxonomy" id="7232"/>
    <lineage>
        <taxon>Eukaryota</taxon>
        <taxon>Metazoa</taxon>
        <taxon>Ecdysozoa</taxon>
        <taxon>Arthropoda</taxon>
        <taxon>Hexapoda</taxon>
        <taxon>Insecta</taxon>
        <taxon>Pterygota</taxon>
        <taxon>Neoptera</taxon>
        <taxon>Endopterygota</taxon>
        <taxon>Diptera</taxon>
        <taxon>Brachycera</taxon>
        <taxon>Muscomorpha</taxon>
        <taxon>Ephydroidea</taxon>
        <taxon>Drosophilidae</taxon>
        <taxon>Drosophila</taxon>
    </lineage>
</organism>
<keyword evidence="1 2" id="KW-0175">Coiled coil</keyword>
<name>A0A484AZM4_DRONA</name>
<dbReference type="STRING" id="7232.A0A484AZM4"/>
<dbReference type="AlphaFoldDB" id="A0A484AZM4"/>
<evidence type="ECO:0000256" key="3">
    <source>
        <dbReference type="SAM" id="MobiDB-lite"/>
    </source>
</evidence>
<feature type="region of interest" description="Disordered" evidence="3">
    <location>
        <begin position="532"/>
        <end position="581"/>
    </location>
</feature>
<feature type="coiled-coil region" evidence="2">
    <location>
        <begin position="153"/>
        <end position="236"/>
    </location>
</feature>
<feature type="domain" description="Golgin subfamily A conserved" evidence="4">
    <location>
        <begin position="544"/>
        <end position="675"/>
    </location>
</feature>
<dbReference type="GO" id="GO:0007030">
    <property type="term" value="P:Golgi organization"/>
    <property type="evidence" value="ECO:0007669"/>
    <property type="project" value="TreeGrafter"/>
</dbReference>
<proteinExistence type="predicted"/>
<reference evidence="5 6" key="1">
    <citation type="journal article" date="2019" name="J. Hered.">
        <title>An Improved Genome Assembly for Drosophila navojoa, the Basal Species in the mojavensis Cluster.</title>
        <authorList>
            <person name="Vanderlinde T."/>
            <person name="Dupim E.G."/>
            <person name="Nazario-Yepiz N.O."/>
            <person name="Carvalho A.B."/>
        </authorList>
    </citation>
    <scope>NUCLEOTIDE SEQUENCE [LARGE SCALE GENOMIC DNA]</scope>
    <source>
        <strain evidence="5">Navoj_Jal97</strain>
        <tissue evidence="5">Whole organism</tissue>
    </source>
</reference>
<dbReference type="GO" id="GO:0005801">
    <property type="term" value="C:cis-Golgi network"/>
    <property type="evidence" value="ECO:0007669"/>
    <property type="project" value="TreeGrafter"/>
</dbReference>
<feature type="coiled-coil region" evidence="2">
    <location>
        <begin position="367"/>
        <end position="502"/>
    </location>
</feature>
<dbReference type="OrthoDB" id="5978643at2759"/>
<gene>
    <name evidence="5" type="ORF">AWZ03_012514</name>
</gene>
<dbReference type="InterPro" id="IPR024858">
    <property type="entry name" value="GOLGA"/>
</dbReference>
<dbReference type="OMA" id="IQVIIAE"/>
<dbReference type="Gene3D" id="1.10.287.1490">
    <property type="match status" value="1"/>
</dbReference>
<dbReference type="Proteomes" id="UP000295192">
    <property type="component" value="Unassembled WGS sequence"/>
</dbReference>
<dbReference type="GO" id="GO:0032580">
    <property type="term" value="C:Golgi cisterna membrane"/>
    <property type="evidence" value="ECO:0007669"/>
    <property type="project" value="TreeGrafter"/>
</dbReference>
<feature type="domain" description="Golgin subfamily A conserved" evidence="4">
    <location>
        <begin position="276"/>
        <end position="521"/>
    </location>
</feature>
<feature type="compositionally biased region" description="Polar residues" evidence="3">
    <location>
        <begin position="25"/>
        <end position="51"/>
    </location>
</feature>
<feature type="compositionally biased region" description="Basic and acidic residues" evidence="3">
    <location>
        <begin position="1"/>
        <end position="10"/>
    </location>
</feature>
<dbReference type="PANTHER" id="PTHR10881:SF46">
    <property type="entry name" value="GOLGIN SUBFAMILY A MEMBER 2"/>
    <property type="match status" value="1"/>
</dbReference>
<evidence type="ECO:0000256" key="2">
    <source>
        <dbReference type="SAM" id="Coils"/>
    </source>
</evidence>
<dbReference type="PANTHER" id="PTHR10881">
    <property type="entry name" value="GOLGIN SUBFAMILY A MEMBER-RELATED"/>
    <property type="match status" value="1"/>
</dbReference>
<feature type="region of interest" description="Disordered" evidence="3">
    <location>
        <begin position="1"/>
        <end position="83"/>
    </location>
</feature>
<dbReference type="InterPro" id="IPR043976">
    <property type="entry name" value="GOLGA_cons_dom"/>
</dbReference>
<dbReference type="EMBL" id="LSRL02000420">
    <property type="protein sequence ID" value="TDG41061.1"/>
    <property type="molecule type" value="Genomic_DNA"/>
</dbReference>
<evidence type="ECO:0000313" key="6">
    <source>
        <dbReference type="Proteomes" id="UP000295192"/>
    </source>
</evidence>
<feature type="compositionally biased region" description="Basic and acidic residues" evidence="3">
    <location>
        <begin position="537"/>
        <end position="566"/>
    </location>
</feature>